<evidence type="ECO:0008006" key="5">
    <source>
        <dbReference type="Google" id="ProtNLM"/>
    </source>
</evidence>
<sequence length="504" mass="57300">MSEKKCCHGPGYATPLDAMKYGKREKLLYTVTVQPNLNEPHGDYLSTVDVDPDSPTFCQVNNLLLYNLKHTTFIKLHYIYICAYFYKIIHRTFTNRLGNELHHSGWNTCSSCYHTEETSTDLVPKRDKLILPALNSDFIYVLDVATDPRKPEIVKTIDGSVLKSHNVTAPHTAHCLANGNIMISTMGDTEGNAKGDFVLFDANFNCLGTWIKGENKPYCGYDFWYQPYFDVMVSSEGWSDDDLTDLTQYGCRINFFKWSTRTLYQTIDLGMEGVTPLEIRFMHNPKRAEGFVGCALNANVYYFKKKSNSDEFDCRKVIDVPSKLVQMGNGRPRKMGGLISDILLSLDDRFLYINLWRHGDLRQYDITDPENPKLTGQVFLGGSLCSDLTDVKVVEDLELKERPDPCYIKGRRLEGGPQMMQLSLDGKRLYVSSSLYSPWDKMFYPKMVEKGGHICLIDVDIVNGGMKLNENFLVDFGKEPYGATLPHEMRYPGGDCTSDIWLAA</sequence>
<dbReference type="SUPFAM" id="SSF75011">
    <property type="entry name" value="3-carboxy-cis,cis-mucoante lactonizing enzyme"/>
    <property type="match status" value="1"/>
</dbReference>
<dbReference type="STRING" id="37546.A0A1B0G0W2"/>
<organism evidence="3 4">
    <name type="scientific">Glossina morsitans morsitans</name>
    <name type="common">Savannah tsetse fly</name>
    <dbReference type="NCBI Taxonomy" id="37546"/>
    <lineage>
        <taxon>Eukaryota</taxon>
        <taxon>Metazoa</taxon>
        <taxon>Ecdysozoa</taxon>
        <taxon>Arthropoda</taxon>
        <taxon>Hexapoda</taxon>
        <taxon>Insecta</taxon>
        <taxon>Pterygota</taxon>
        <taxon>Neoptera</taxon>
        <taxon>Endopterygota</taxon>
        <taxon>Diptera</taxon>
        <taxon>Brachycera</taxon>
        <taxon>Muscomorpha</taxon>
        <taxon>Hippoboscoidea</taxon>
        <taxon>Glossinidae</taxon>
        <taxon>Glossina</taxon>
    </lineage>
</organism>
<keyword evidence="2" id="KW-0711">Selenium</keyword>
<dbReference type="PhylomeDB" id="A0A1B0G0W2"/>
<proteinExistence type="inferred from homology"/>
<evidence type="ECO:0000313" key="4">
    <source>
        <dbReference type="Proteomes" id="UP000092444"/>
    </source>
</evidence>
<name>A0A1B0G0W2_GLOMM</name>
<dbReference type="InterPro" id="IPR008826">
    <property type="entry name" value="Se-bd"/>
</dbReference>
<dbReference type="EMBL" id="CCAG010013892">
    <property type="status" value="NOT_ANNOTATED_CDS"/>
    <property type="molecule type" value="Genomic_DNA"/>
</dbReference>
<dbReference type="AlphaFoldDB" id="A0A1B0G0W2"/>
<protein>
    <recommendedName>
        <fullName evidence="5">Selenium-binding protein 1</fullName>
    </recommendedName>
</protein>
<dbReference type="PANTHER" id="PTHR23300">
    <property type="entry name" value="METHANETHIOL OXIDASE"/>
    <property type="match status" value="1"/>
</dbReference>
<evidence type="ECO:0000256" key="2">
    <source>
        <dbReference type="ARBA" id="ARBA00023266"/>
    </source>
</evidence>
<dbReference type="Proteomes" id="UP000092444">
    <property type="component" value="Unassembled WGS sequence"/>
</dbReference>
<accession>A0A1B0G0W2</accession>
<dbReference type="Pfam" id="PF05694">
    <property type="entry name" value="SBP56"/>
    <property type="match status" value="2"/>
</dbReference>
<dbReference type="EnsemblMetazoa" id="GMOY006894-RA">
    <property type="protein sequence ID" value="GMOY006894-PA"/>
    <property type="gene ID" value="GMOY006894"/>
</dbReference>
<keyword evidence="4" id="KW-1185">Reference proteome</keyword>
<comment type="similarity">
    <text evidence="1">Belongs to the selenium-binding protein family.</text>
</comment>
<evidence type="ECO:0000256" key="1">
    <source>
        <dbReference type="ARBA" id="ARBA00005606"/>
    </source>
</evidence>
<evidence type="ECO:0000313" key="3">
    <source>
        <dbReference type="EnsemblMetazoa" id="GMOY006894-PA"/>
    </source>
</evidence>
<dbReference type="GO" id="GO:0008430">
    <property type="term" value="F:selenium binding"/>
    <property type="evidence" value="ECO:0007669"/>
    <property type="project" value="InterPro"/>
</dbReference>
<dbReference type="VEuPathDB" id="VectorBase:GMOY006894"/>
<dbReference type="PANTHER" id="PTHR23300:SF0">
    <property type="entry name" value="METHANETHIOL OXIDASE"/>
    <property type="match status" value="1"/>
</dbReference>
<reference evidence="3" key="1">
    <citation type="submission" date="2020-05" db="UniProtKB">
        <authorList>
            <consortium name="EnsemblMetazoa"/>
        </authorList>
    </citation>
    <scope>IDENTIFICATION</scope>
    <source>
        <strain evidence="3">Yale</strain>
    </source>
</reference>